<accession>A0A0C9YFJ8</accession>
<dbReference type="OrthoDB" id="20835at2759"/>
<evidence type="ECO:0000313" key="2">
    <source>
        <dbReference type="EMBL" id="KIK06848.1"/>
    </source>
</evidence>
<protein>
    <recommendedName>
        <fullName evidence="4">DUF1764-domain-containing protein</fullName>
    </recommendedName>
</protein>
<name>A0A0C9YFJ8_9AGAR</name>
<evidence type="ECO:0008006" key="4">
    <source>
        <dbReference type="Google" id="ProtNLM"/>
    </source>
</evidence>
<dbReference type="InterPro" id="IPR013885">
    <property type="entry name" value="DUF1764_euk"/>
</dbReference>
<dbReference type="PANTHER" id="PTHR34066">
    <property type="entry name" value="GROWTH FACTOR 2"/>
    <property type="match status" value="1"/>
</dbReference>
<organism evidence="2 3">
    <name type="scientific">Laccaria amethystina LaAM-08-1</name>
    <dbReference type="NCBI Taxonomy" id="1095629"/>
    <lineage>
        <taxon>Eukaryota</taxon>
        <taxon>Fungi</taxon>
        <taxon>Dikarya</taxon>
        <taxon>Basidiomycota</taxon>
        <taxon>Agaricomycotina</taxon>
        <taxon>Agaricomycetes</taxon>
        <taxon>Agaricomycetidae</taxon>
        <taxon>Agaricales</taxon>
        <taxon>Agaricineae</taxon>
        <taxon>Hydnangiaceae</taxon>
        <taxon>Laccaria</taxon>
    </lineage>
</organism>
<dbReference type="PANTHER" id="PTHR34066:SF1">
    <property type="entry name" value="DUF1764 FAMILY PROTEIN"/>
    <property type="match status" value="1"/>
</dbReference>
<gene>
    <name evidence="2" type="ORF">K443DRAFT_673756</name>
</gene>
<sequence>MSEIDDIFTSKDKSKTVPSPSTSVSLLKAKKKAKKPKLVSAHEDPAHASSSAITPASKKRPPPETVVDTSANLPSLKRQKKETGPGKVRVRQTTKSDLSEPNGGLFKDSRGSGARRTTDEGLSIYKEDELGIRDDGGDTPLCPFDCDCCF</sequence>
<dbReference type="Proteomes" id="UP000054477">
    <property type="component" value="Unassembled WGS sequence"/>
</dbReference>
<feature type="compositionally biased region" description="Basic residues" evidence="1">
    <location>
        <begin position="28"/>
        <end position="37"/>
    </location>
</feature>
<feature type="region of interest" description="Disordered" evidence="1">
    <location>
        <begin position="1"/>
        <end position="121"/>
    </location>
</feature>
<keyword evidence="3" id="KW-1185">Reference proteome</keyword>
<dbReference type="Pfam" id="PF08576">
    <property type="entry name" value="DUF1764"/>
    <property type="match status" value="1"/>
</dbReference>
<dbReference type="HOGENOM" id="CLU_103523_1_1_1"/>
<feature type="compositionally biased region" description="Low complexity" evidence="1">
    <location>
        <begin position="16"/>
        <end position="27"/>
    </location>
</feature>
<evidence type="ECO:0000313" key="3">
    <source>
        <dbReference type="Proteomes" id="UP000054477"/>
    </source>
</evidence>
<proteinExistence type="predicted"/>
<reference evidence="2 3" key="1">
    <citation type="submission" date="2014-04" db="EMBL/GenBank/DDBJ databases">
        <authorList>
            <consortium name="DOE Joint Genome Institute"/>
            <person name="Kuo A."/>
            <person name="Kohler A."/>
            <person name="Nagy L.G."/>
            <person name="Floudas D."/>
            <person name="Copeland A."/>
            <person name="Barry K.W."/>
            <person name="Cichocki N."/>
            <person name="Veneault-Fourrey C."/>
            <person name="LaButti K."/>
            <person name="Lindquist E.A."/>
            <person name="Lipzen A."/>
            <person name="Lundell T."/>
            <person name="Morin E."/>
            <person name="Murat C."/>
            <person name="Sun H."/>
            <person name="Tunlid A."/>
            <person name="Henrissat B."/>
            <person name="Grigoriev I.V."/>
            <person name="Hibbett D.S."/>
            <person name="Martin F."/>
            <person name="Nordberg H.P."/>
            <person name="Cantor M.N."/>
            <person name="Hua S.X."/>
        </authorList>
    </citation>
    <scope>NUCLEOTIDE SEQUENCE [LARGE SCALE GENOMIC DNA]</scope>
    <source>
        <strain evidence="2 3">LaAM-08-1</strain>
    </source>
</reference>
<dbReference type="EMBL" id="KN838550">
    <property type="protein sequence ID" value="KIK06848.1"/>
    <property type="molecule type" value="Genomic_DNA"/>
</dbReference>
<evidence type="ECO:0000256" key="1">
    <source>
        <dbReference type="SAM" id="MobiDB-lite"/>
    </source>
</evidence>
<dbReference type="AlphaFoldDB" id="A0A0C9YFJ8"/>
<reference evidence="3" key="2">
    <citation type="submission" date="2015-01" db="EMBL/GenBank/DDBJ databases">
        <title>Evolutionary Origins and Diversification of the Mycorrhizal Mutualists.</title>
        <authorList>
            <consortium name="DOE Joint Genome Institute"/>
            <consortium name="Mycorrhizal Genomics Consortium"/>
            <person name="Kohler A."/>
            <person name="Kuo A."/>
            <person name="Nagy L.G."/>
            <person name="Floudas D."/>
            <person name="Copeland A."/>
            <person name="Barry K.W."/>
            <person name="Cichocki N."/>
            <person name="Veneault-Fourrey C."/>
            <person name="LaButti K."/>
            <person name="Lindquist E.A."/>
            <person name="Lipzen A."/>
            <person name="Lundell T."/>
            <person name="Morin E."/>
            <person name="Murat C."/>
            <person name="Riley R."/>
            <person name="Ohm R."/>
            <person name="Sun H."/>
            <person name="Tunlid A."/>
            <person name="Henrissat B."/>
            <person name="Grigoriev I.V."/>
            <person name="Hibbett D.S."/>
            <person name="Martin F."/>
        </authorList>
    </citation>
    <scope>NUCLEOTIDE SEQUENCE [LARGE SCALE GENOMIC DNA]</scope>
    <source>
        <strain evidence="3">LaAM-08-1</strain>
    </source>
</reference>